<feature type="domain" description="RING-type" evidence="12">
    <location>
        <begin position="893"/>
        <end position="1080"/>
    </location>
</feature>
<dbReference type="HOGENOM" id="CLU_004581_1_0_1"/>
<evidence type="ECO:0000259" key="12">
    <source>
        <dbReference type="PROSITE" id="PS51873"/>
    </source>
</evidence>
<dbReference type="RefSeq" id="XP_008095421.1">
    <property type="nucleotide sequence ID" value="XM_008097230.1"/>
</dbReference>
<keyword evidence="8" id="KW-0833">Ubl conjugation pathway</keyword>
<protein>
    <recommendedName>
        <fullName evidence="3">RBR-type E3 ubiquitin transferase</fullName>
        <ecNumber evidence="3">2.3.2.31</ecNumber>
    </recommendedName>
</protein>
<evidence type="ECO:0000256" key="4">
    <source>
        <dbReference type="ARBA" id="ARBA00022679"/>
    </source>
</evidence>
<gene>
    <name evidence="13" type="ORF">GLRG_06545</name>
</gene>
<name>E3QKL3_COLGM</name>
<dbReference type="PROSITE" id="PS50089">
    <property type="entry name" value="ZF_RING_2"/>
    <property type="match status" value="1"/>
</dbReference>
<keyword evidence="7 10" id="KW-0863">Zinc-finger</keyword>
<dbReference type="eggNOG" id="ENOG502RY35">
    <property type="taxonomic scope" value="Eukaryota"/>
</dbReference>
<evidence type="ECO:0000259" key="11">
    <source>
        <dbReference type="PROSITE" id="PS50089"/>
    </source>
</evidence>
<dbReference type="PROSITE" id="PS51873">
    <property type="entry name" value="TRIAD"/>
    <property type="match status" value="1"/>
</dbReference>
<evidence type="ECO:0000256" key="3">
    <source>
        <dbReference type="ARBA" id="ARBA00012251"/>
    </source>
</evidence>
<comment type="catalytic activity">
    <reaction evidence="1">
        <text>[E2 ubiquitin-conjugating enzyme]-S-ubiquitinyl-L-cysteine + [acceptor protein]-L-lysine = [E2 ubiquitin-conjugating enzyme]-L-cysteine + [acceptor protein]-N(6)-ubiquitinyl-L-lysine.</text>
        <dbReference type="EC" id="2.3.2.31"/>
    </reaction>
</comment>
<dbReference type="InterPro" id="IPR044066">
    <property type="entry name" value="TRIAD_supradom"/>
</dbReference>
<feature type="domain" description="RING-type" evidence="11">
    <location>
        <begin position="897"/>
        <end position="951"/>
    </location>
</feature>
<evidence type="ECO:0000256" key="9">
    <source>
        <dbReference type="ARBA" id="ARBA00022833"/>
    </source>
</evidence>
<dbReference type="SUPFAM" id="SSF53300">
    <property type="entry name" value="vWA-like"/>
    <property type="match status" value="1"/>
</dbReference>
<comment type="pathway">
    <text evidence="2">Protein modification; protein ubiquitination.</text>
</comment>
<dbReference type="STRING" id="645133.E3QKL3"/>
<dbReference type="Gene3D" id="1.20.120.1750">
    <property type="match status" value="1"/>
</dbReference>
<evidence type="ECO:0000256" key="1">
    <source>
        <dbReference type="ARBA" id="ARBA00001798"/>
    </source>
</evidence>
<dbReference type="Gene3D" id="3.40.50.410">
    <property type="entry name" value="von Willebrand factor, type A domain"/>
    <property type="match status" value="1"/>
</dbReference>
<keyword evidence="6" id="KW-0677">Repeat</keyword>
<reference evidence="14" key="1">
    <citation type="journal article" date="2012" name="Nat. Genet.">
        <title>Lifestyle transitions in plant pathogenic Colletotrichum fungi deciphered by genome and transcriptome analyses.</title>
        <authorList>
            <person name="O'Connell R.J."/>
            <person name="Thon M.R."/>
            <person name="Hacquard S."/>
            <person name="Amyotte S.G."/>
            <person name="Kleemann J."/>
            <person name="Torres M.F."/>
            <person name="Damm U."/>
            <person name="Buiate E.A."/>
            <person name="Epstein L."/>
            <person name="Alkan N."/>
            <person name="Altmueller J."/>
            <person name="Alvarado-Balderrama L."/>
            <person name="Bauser C.A."/>
            <person name="Becker C."/>
            <person name="Birren B.W."/>
            <person name="Chen Z."/>
            <person name="Choi J."/>
            <person name="Crouch J.A."/>
            <person name="Duvick J.P."/>
            <person name="Farman M.A."/>
            <person name="Gan P."/>
            <person name="Heiman D."/>
            <person name="Henrissat B."/>
            <person name="Howard R.J."/>
            <person name="Kabbage M."/>
            <person name="Koch C."/>
            <person name="Kracher B."/>
            <person name="Kubo Y."/>
            <person name="Law A.D."/>
            <person name="Lebrun M.-H."/>
            <person name="Lee Y.-H."/>
            <person name="Miyara I."/>
            <person name="Moore N."/>
            <person name="Neumann U."/>
            <person name="Nordstroem K."/>
            <person name="Panaccione D.G."/>
            <person name="Panstruga R."/>
            <person name="Place M."/>
            <person name="Proctor R.H."/>
            <person name="Prusky D."/>
            <person name="Rech G."/>
            <person name="Reinhardt R."/>
            <person name="Rollins J.A."/>
            <person name="Rounsley S."/>
            <person name="Schardl C.L."/>
            <person name="Schwartz D.C."/>
            <person name="Shenoy N."/>
            <person name="Shirasu K."/>
            <person name="Sikhakolli U.R."/>
            <person name="Stueber K."/>
            <person name="Sukno S.A."/>
            <person name="Sweigard J.A."/>
            <person name="Takano Y."/>
            <person name="Takahara H."/>
            <person name="Trail F."/>
            <person name="van der Does H.C."/>
            <person name="Voll L.M."/>
            <person name="Will I."/>
            <person name="Young S."/>
            <person name="Zeng Q."/>
            <person name="Zhang J."/>
            <person name="Zhou S."/>
            <person name="Dickman M.B."/>
            <person name="Schulze-Lefert P."/>
            <person name="Ver Loren van Themaat E."/>
            <person name="Ma L.-J."/>
            <person name="Vaillancourt L.J."/>
        </authorList>
    </citation>
    <scope>NUCLEOTIDE SEQUENCE [LARGE SCALE GENOMIC DNA]</scope>
    <source>
        <strain evidence="14">M1.001 / M2 / FGSC 10212</strain>
    </source>
</reference>
<evidence type="ECO:0000256" key="6">
    <source>
        <dbReference type="ARBA" id="ARBA00022737"/>
    </source>
</evidence>
<dbReference type="AlphaFoldDB" id="E3QKL3"/>
<dbReference type="InterPro" id="IPR054694">
    <property type="entry name" value="Parkin-like_IBR"/>
</dbReference>
<proteinExistence type="predicted"/>
<dbReference type="EMBL" id="GG697355">
    <property type="protein sequence ID" value="EFQ31401.1"/>
    <property type="molecule type" value="Genomic_DNA"/>
</dbReference>
<organism evidence="14">
    <name type="scientific">Colletotrichum graminicola (strain M1.001 / M2 / FGSC 10212)</name>
    <name type="common">Maize anthracnose fungus</name>
    <name type="synonym">Glomerella graminicola</name>
    <dbReference type="NCBI Taxonomy" id="645133"/>
    <lineage>
        <taxon>Eukaryota</taxon>
        <taxon>Fungi</taxon>
        <taxon>Dikarya</taxon>
        <taxon>Ascomycota</taxon>
        <taxon>Pezizomycotina</taxon>
        <taxon>Sordariomycetes</taxon>
        <taxon>Hypocreomycetidae</taxon>
        <taxon>Glomerellales</taxon>
        <taxon>Glomerellaceae</taxon>
        <taxon>Colletotrichum</taxon>
        <taxon>Colletotrichum graminicola species complex</taxon>
    </lineage>
</organism>
<dbReference type="EC" id="2.3.2.31" evidence="3"/>
<keyword evidence="14" id="KW-1185">Reference proteome</keyword>
<keyword evidence="4" id="KW-0808">Transferase</keyword>
<evidence type="ECO:0000256" key="7">
    <source>
        <dbReference type="ARBA" id="ARBA00022771"/>
    </source>
</evidence>
<evidence type="ECO:0000313" key="14">
    <source>
        <dbReference type="Proteomes" id="UP000008782"/>
    </source>
</evidence>
<evidence type="ECO:0000256" key="5">
    <source>
        <dbReference type="ARBA" id="ARBA00022723"/>
    </source>
</evidence>
<dbReference type="Pfam" id="PF22605">
    <property type="entry name" value="IBR_2"/>
    <property type="match status" value="1"/>
</dbReference>
<evidence type="ECO:0000256" key="10">
    <source>
        <dbReference type="PROSITE-ProRule" id="PRU00175"/>
    </source>
</evidence>
<dbReference type="Proteomes" id="UP000008782">
    <property type="component" value="Unassembled WGS sequence"/>
</dbReference>
<evidence type="ECO:0000256" key="8">
    <source>
        <dbReference type="ARBA" id="ARBA00022786"/>
    </source>
</evidence>
<evidence type="ECO:0000313" key="13">
    <source>
        <dbReference type="EMBL" id="EFQ31401.1"/>
    </source>
</evidence>
<dbReference type="GeneID" id="24411910"/>
<accession>E3QKL3</accession>
<dbReference type="VEuPathDB" id="FungiDB:GLRG_06545"/>
<keyword evidence="5" id="KW-0479">Metal-binding</keyword>
<dbReference type="InterPro" id="IPR036465">
    <property type="entry name" value="vWFA_dom_sf"/>
</dbReference>
<dbReference type="InterPro" id="IPR001841">
    <property type="entry name" value="Znf_RING"/>
</dbReference>
<sequence>MASDELYDLLFLTDATASMRSYIQALSQSLPEIIRISSLTGSFSRIGVMAYRDYSTDHLTEWSGWHITSVDGTNADSTIQDSLLDMVGKIRPDSGWRSVDWPEAAKTGLARAYSVMRPEATTIIVLYADAPPHLPGTESLNRLREIDHLSKPDTFGGHGKQFVDWILGSKTLRDSERRAKVFPVIQGGIADSVAPFIYLAHITSGVCFKLGNSHAEISTADAISQLTVSILLNWMGAGKQGASISGQRRLAYVCQYRDTDTMENVKNEEDRAAEIYFPVDRLIEHPTINNVTTVHSSLDELANFIKGGQKPLDFSKRYQADEKYHTFVIEQLKSLIESNVTAIAVNPVFGSLWRTVCTDRNDPARDELIQAFGYHVDRISDPEKKARMRAWLAESYDYAAEILEVVESVPEAQRFPCVFMDPTESFWTGGENGISERKEENCDYDKEEEKLNEPVTTAFSREDLLEVGRSCDYRVLRRLGKVLTRLTYVNSESDLPAHVRAADQVPRLPMALATAEHRRKFWKVLLHLVLPGTMLAARPAALLAALALRMGIRPLRDAADQELLCFTDKWNTMDIPETWNASCLSLLLDADKDFERRVAEGVTQRPAPDSRVLLEKDNRLFKTLVDYKLLELNLSTTLQAKVGWRPEKSKVAIGPLVVCKGCKFPRSVTIMGKDGSCGLCPQEHQCTCQICQPPEDMERRLSQNVSHSDTERTEAVWVECFTPTCRAQYVVYGPEDLRVRAKCYYCRHAFSSTAEIQKAPCVECSQCLNRIIWPEVYRPVDLDLSTFKCYACSANRVTVIDYETSAKMLTTENGQAWLLRNEGSAIQYPFNGRSLFHTVSTVPETERDSLADNVEIIPLLQQHSQLTIRGKTIHNQTEICDRLRAWVHSRRTETDHCSLCFSSFKKRNLRRACGRKGCDQMVCDGCLKEWYGLNARGSLINAAALCCPFCRRQPTAKTVSAFGVSHIGDLKTALADAEWMYGWCRDCGFARRYAERVCAAGAPELSGWSCDVCREANSPGLQIRDCPGCGTPTEKLGGCGHITCTVPGCSAHWCFFCGENVGLDNIYPHMSSVHGGLWDDNGNEGDEGEEYDEYD</sequence>
<dbReference type="GO" id="GO:0008270">
    <property type="term" value="F:zinc ion binding"/>
    <property type="evidence" value="ECO:0007669"/>
    <property type="project" value="UniProtKB-KW"/>
</dbReference>
<dbReference type="SUPFAM" id="SSF57850">
    <property type="entry name" value="RING/U-box"/>
    <property type="match status" value="1"/>
</dbReference>
<keyword evidence="9" id="KW-0862">Zinc</keyword>
<evidence type="ECO:0000256" key="2">
    <source>
        <dbReference type="ARBA" id="ARBA00004906"/>
    </source>
</evidence>
<dbReference type="OrthoDB" id="1431934at2759"/>
<dbReference type="GO" id="GO:0061630">
    <property type="term" value="F:ubiquitin protein ligase activity"/>
    <property type="evidence" value="ECO:0007669"/>
    <property type="project" value="UniProtKB-EC"/>
</dbReference>